<keyword evidence="1" id="KW-0472">Membrane</keyword>
<evidence type="ECO:0000256" key="1">
    <source>
        <dbReference type="SAM" id="Phobius"/>
    </source>
</evidence>
<reference evidence="2 3" key="1">
    <citation type="submission" date="2017-08" db="EMBL/GenBank/DDBJ databases">
        <title>Complete Genome Sequence of Bacillus kochii Oregon-R-modENCODE STRAIN BDGP4, isolated from Drosophila melanogaster gut.</title>
        <authorList>
            <person name="Wan K.H."/>
            <person name="Yu C."/>
            <person name="Park S."/>
            <person name="Hammonds A.S."/>
            <person name="Booth B.W."/>
            <person name="Celniker S.E."/>
        </authorList>
    </citation>
    <scope>NUCLEOTIDE SEQUENCE [LARGE SCALE GENOMIC DNA]</scope>
    <source>
        <strain evidence="2 3">BDGP4</strain>
    </source>
</reference>
<organism evidence="2 3">
    <name type="scientific">Cytobacillus kochii</name>
    <dbReference type="NCBI Taxonomy" id="859143"/>
    <lineage>
        <taxon>Bacteria</taxon>
        <taxon>Bacillati</taxon>
        <taxon>Bacillota</taxon>
        <taxon>Bacilli</taxon>
        <taxon>Bacillales</taxon>
        <taxon>Bacillaceae</taxon>
        <taxon>Cytobacillus</taxon>
    </lineage>
</organism>
<dbReference type="OrthoDB" id="2888631at2"/>
<gene>
    <name evidence="2" type="ORF">CKF48_01410</name>
</gene>
<evidence type="ECO:0000313" key="2">
    <source>
        <dbReference type="EMBL" id="ASV66101.1"/>
    </source>
</evidence>
<feature type="transmembrane region" description="Helical" evidence="1">
    <location>
        <begin position="78"/>
        <end position="99"/>
    </location>
</feature>
<name>A0A248TD13_9BACI</name>
<dbReference type="AlphaFoldDB" id="A0A248TD13"/>
<dbReference type="Proteomes" id="UP000215137">
    <property type="component" value="Chromosome"/>
</dbReference>
<protein>
    <submittedName>
        <fullName evidence="2">Uncharacterized protein</fullName>
    </submittedName>
</protein>
<sequence>MRKPVIITLIIALIFTFISPFIFSKYLEDVPEPLEQSFLFGGPFPYAKQSVTVSDDTSSYPKVIEFTSPLDAETSIQWVPFLLNILSYFLLFFSIYSITSRFINGRATRKEKEDQP</sequence>
<dbReference type="RefSeq" id="WP_095369676.1">
    <property type="nucleotide sequence ID" value="NZ_CP022983.1"/>
</dbReference>
<keyword evidence="1" id="KW-1133">Transmembrane helix</keyword>
<evidence type="ECO:0000313" key="3">
    <source>
        <dbReference type="Proteomes" id="UP000215137"/>
    </source>
</evidence>
<dbReference type="KEGG" id="bko:CKF48_01410"/>
<accession>A0A248TD13</accession>
<dbReference type="EMBL" id="CP022983">
    <property type="protein sequence ID" value="ASV66101.1"/>
    <property type="molecule type" value="Genomic_DNA"/>
</dbReference>
<keyword evidence="3" id="KW-1185">Reference proteome</keyword>
<proteinExistence type="predicted"/>
<feature type="transmembrane region" description="Helical" evidence="1">
    <location>
        <begin position="5"/>
        <end position="23"/>
    </location>
</feature>
<keyword evidence="1" id="KW-0812">Transmembrane</keyword>